<proteinExistence type="predicted"/>
<reference evidence="1" key="1">
    <citation type="submission" date="2013-07" db="EMBL/GenBank/DDBJ databases">
        <title>The genome of an arbuscular mycorrhizal fungus provides insights into the evolution of the oldest plant symbiosis.</title>
        <authorList>
            <consortium name="DOE Joint Genome Institute"/>
            <person name="Tisserant E."/>
            <person name="Malbreil M."/>
            <person name="Kuo A."/>
            <person name="Kohler A."/>
            <person name="Symeonidi A."/>
            <person name="Balestrini R."/>
            <person name="Charron P."/>
            <person name="Duensing N."/>
            <person name="Frei-dit-Frey N."/>
            <person name="Gianinazzi-Pearson V."/>
            <person name="Gilbert B."/>
            <person name="Handa Y."/>
            <person name="Hijri M."/>
            <person name="Kaul R."/>
            <person name="Kawaguchi M."/>
            <person name="Krajinski F."/>
            <person name="Lammers P."/>
            <person name="Lapierre D."/>
            <person name="Masclaux F.G."/>
            <person name="Murat C."/>
            <person name="Morin E."/>
            <person name="Ndikumana S."/>
            <person name="Pagni M."/>
            <person name="Petitpierre D."/>
            <person name="Requena N."/>
            <person name="Rosikiewicz P."/>
            <person name="Riley R."/>
            <person name="Saito K."/>
            <person name="San Clemente H."/>
            <person name="Shapiro H."/>
            <person name="van Tuinen D."/>
            <person name="Becard G."/>
            <person name="Bonfante P."/>
            <person name="Paszkowski U."/>
            <person name="Shachar-Hill Y."/>
            <person name="Young J.P."/>
            <person name="Sanders I.R."/>
            <person name="Henrissat B."/>
            <person name="Rensing S.A."/>
            <person name="Grigoriev I.V."/>
            <person name="Corradi N."/>
            <person name="Roux C."/>
            <person name="Martin F."/>
        </authorList>
    </citation>
    <scope>NUCLEOTIDE SEQUENCE</scope>
    <source>
        <strain evidence="1">DAOM 197198</strain>
    </source>
</reference>
<gene>
    <name evidence="1" type="ORF">GLOINDRAFT_35690</name>
</gene>
<organism evidence="1">
    <name type="scientific">Rhizophagus irregularis (strain DAOM 181602 / DAOM 197198 / MUCL 43194)</name>
    <name type="common">Arbuscular mycorrhizal fungus</name>
    <name type="synonym">Glomus intraradices</name>
    <dbReference type="NCBI Taxonomy" id="747089"/>
    <lineage>
        <taxon>Eukaryota</taxon>
        <taxon>Fungi</taxon>
        <taxon>Fungi incertae sedis</taxon>
        <taxon>Mucoromycota</taxon>
        <taxon>Glomeromycotina</taxon>
        <taxon>Glomeromycetes</taxon>
        <taxon>Glomerales</taxon>
        <taxon>Glomeraceae</taxon>
        <taxon>Rhizophagus</taxon>
    </lineage>
</organism>
<evidence type="ECO:0000313" key="1">
    <source>
        <dbReference type="EMBL" id="ESA05314.1"/>
    </source>
</evidence>
<name>U9TAW5_RHIID</name>
<accession>U9TAW5</accession>
<sequence length="63" mass="6951">MEDVALRGITQLFYGLASISLSSRIHGDGAVMILISTASHETEFTCFSCLCRPLLYDSILNLR</sequence>
<dbReference type="EMBL" id="KI293189">
    <property type="protein sequence ID" value="ESA05314.1"/>
    <property type="molecule type" value="Genomic_DNA"/>
</dbReference>
<dbReference type="AlphaFoldDB" id="U9TAW5"/>
<dbReference type="HOGENOM" id="CLU_2886942_0_0_1"/>
<protein>
    <submittedName>
        <fullName evidence="1">Uncharacterized protein</fullName>
    </submittedName>
</protein>